<dbReference type="Gene3D" id="3.90.105.10">
    <property type="entry name" value="Molybdopterin biosynthesis moea protein, domain 2"/>
    <property type="match status" value="1"/>
</dbReference>
<dbReference type="FunFam" id="3.40.980.10:FF:000004">
    <property type="entry name" value="Molybdopterin molybdenumtransferase"/>
    <property type="match status" value="1"/>
</dbReference>
<evidence type="ECO:0000256" key="11">
    <source>
        <dbReference type="RuleBase" id="RU365090"/>
    </source>
</evidence>
<dbReference type="InterPro" id="IPR001453">
    <property type="entry name" value="MoaB/Mog_dom"/>
</dbReference>
<keyword evidence="5 11" id="KW-0500">Molybdenum</keyword>
<dbReference type="RefSeq" id="WP_210681226.1">
    <property type="nucleotide sequence ID" value="NZ_JAGMWN010000002.1"/>
</dbReference>
<dbReference type="InterPro" id="IPR038987">
    <property type="entry name" value="MoeA-like"/>
</dbReference>
<evidence type="ECO:0000256" key="3">
    <source>
        <dbReference type="ARBA" id="ARBA00005046"/>
    </source>
</evidence>
<dbReference type="GO" id="GO:0046872">
    <property type="term" value="F:metal ion binding"/>
    <property type="evidence" value="ECO:0007669"/>
    <property type="project" value="UniProtKB-UniRule"/>
</dbReference>
<dbReference type="InterPro" id="IPR005111">
    <property type="entry name" value="MoeA_C_domain_IV"/>
</dbReference>
<dbReference type="Pfam" id="PF00994">
    <property type="entry name" value="MoCF_biosynth"/>
    <property type="match status" value="1"/>
</dbReference>
<dbReference type="SMART" id="SM00852">
    <property type="entry name" value="MoCF_biosynth"/>
    <property type="match status" value="1"/>
</dbReference>
<evidence type="ECO:0000256" key="7">
    <source>
        <dbReference type="ARBA" id="ARBA00022723"/>
    </source>
</evidence>
<dbReference type="GO" id="GO:0006777">
    <property type="term" value="P:Mo-molybdopterin cofactor biosynthetic process"/>
    <property type="evidence" value="ECO:0007669"/>
    <property type="project" value="UniProtKB-UniRule"/>
</dbReference>
<dbReference type="InterPro" id="IPR036688">
    <property type="entry name" value="MoeA_C_domain_IV_sf"/>
</dbReference>
<dbReference type="Proteomes" id="UP000672602">
    <property type="component" value="Unassembled WGS sequence"/>
</dbReference>
<sequence length="448" mass="46817">MARLTDDCFAFDGPPVTVEEARARLLARIGPVAGEETVPLDRAAGRVLAADVTARVDVPPYDNAAVDGFALHADDLPVGGEVALPVTGRVAAGHPLGRPQRRGEAVRIFTGAPIPHGEDESAAVPDTVMMVEDARVETGIDGVERVTLPAGLARGANLRRAGEDVAAGSIALREGVRLSPPEVGLLAALGLDRVPVRRPLRVALFSTGDEVAVPGGPLAPGKLYDSNRYMIGSALRGLGFDVRDLGILPDRRAAIEGTMTAAAREADAILSTGGMSMGEEDHVRAAIEALGRLSFWRIAIKPGRPVGMGMLPDGSGGHTPFVGLPGNPVAALTTFVLLARPMLRALQGERVTEPRCFPVTLGFAYKKKAGRREYLRVALETPSTAGSLEGAPTASAMALPVARRHGKGGSAMLSSLVGADGFVDVAEDRTHLEEGETVAFLPFSEVLR</sequence>
<dbReference type="Gene3D" id="3.40.980.10">
    <property type="entry name" value="MoaB/Mog-like domain"/>
    <property type="match status" value="1"/>
</dbReference>
<evidence type="ECO:0000256" key="4">
    <source>
        <dbReference type="ARBA" id="ARBA00010763"/>
    </source>
</evidence>
<comment type="caution">
    <text evidence="13">The sequence shown here is derived from an EMBL/GenBank/DDBJ whole genome shotgun (WGS) entry which is preliminary data.</text>
</comment>
<keyword evidence="8 11" id="KW-0460">Magnesium</keyword>
<dbReference type="GO" id="GO:0061599">
    <property type="term" value="F:molybdopterin molybdotransferase activity"/>
    <property type="evidence" value="ECO:0007669"/>
    <property type="project" value="UniProtKB-UniRule"/>
</dbReference>
<evidence type="ECO:0000313" key="13">
    <source>
        <dbReference type="EMBL" id="MBP5856665.1"/>
    </source>
</evidence>
<keyword evidence="6 11" id="KW-0808">Transferase</keyword>
<evidence type="ECO:0000313" key="14">
    <source>
        <dbReference type="Proteomes" id="UP000672602"/>
    </source>
</evidence>
<evidence type="ECO:0000256" key="9">
    <source>
        <dbReference type="ARBA" id="ARBA00023150"/>
    </source>
</evidence>
<dbReference type="PANTHER" id="PTHR10192">
    <property type="entry name" value="MOLYBDOPTERIN BIOSYNTHESIS PROTEIN"/>
    <property type="match status" value="1"/>
</dbReference>
<reference evidence="13" key="1">
    <citation type="submission" date="2021-04" db="EMBL/GenBank/DDBJ databases">
        <authorList>
            <person name="Zhang D.-C."/>
        </authorList>
    </citation>
    <scope>NUCLEOTIDE SEQUENCE</scope>
    <source>
        <strain evidence="13">CGMCC 1.15697</strain>
    </source>
</reference>
<comment type="cofactor">
    <cofactor evidence="1 11">
        <name>Mg(2+)</name>
        <dbReference type="ChEBI" id="CHEBI:18420"/>
    </cofactor>
</comment>
<evidence type="ECO:0000256" key="6">
    <source>
        <dbReference type="ARBA" id="ARBA00022679"/>
    </source>
</evidence>
<comment type="similarity">
    <text evidence="4 11">Belongs to the MoeA family.</text>
</comment>
<dbReference type="CDD" id="cd00887">
    <property type="entry name" value="MoeA"/>
    <property type="match status" value="1"/>
</dbReference>
<organism evidence="13 14">
    <name type="scientific">Marivibrio halodurans</name>
    <dbReference type="NCBI Taxonomy" id="2039722"/>
    <lineage>
        <taxon>Bacteria</taxon>
        <taxon>Pseudomonadati</taxon>
        <taxon>Pseudomonadota</taxon>
        <taxon>Alphaproteobacteria</taxon>
        <taxon>Rhodospirillales</taxon>
        <taxon>Rhodospirillaceae</taxon>
        <taxon>Marivibrio</taxon>
    </lineage>
</organism>
<gene>
    <name evidence="13" type="ORF">KAJ83_06570</name>
</gene>
<keyword evidence="7 11" id="KW-0479">Metal-binding</keyword>
<dbReference type="SUPFAM" id="SSF63867">
    <property type="entry name" value="MoeA C-terminal domain-like"/>
    <property type="match status" value="1"/>
</dbReference>
<dbReference type="UniPathway" id="UPA00344"/>
<comment type="catalytic activity">
    <reaction evidence="10">
        <text>adenylyl-molybdopterin + molybdate = Mo-molybdopterin + AMP + H(+)</text>
        <dbReference type="Rhea" id="RHEA:35047"/>
        <dbReference type="ChEBI" id="CHEBI:15378"/>
        <dbReference type="ChEBI" id="CHEBI:36264"/>
        <dbReference type="ChEBI" id="CHEBI:62727"/>
        <dbReference type="ChEBI" id="CHEBI:71302"/>
        <dbReference type="ChEBI" id="CHEBI:456215"/>
        <dbReference type="EC" id="2.10.1.1"/>
    </reaction>
</comment>
<dbReference type="PANTHER" id="PTHR10192:SF5">
    <property type="entry name" value="GEPHYRIN"/>
    <property type="match status" value="1"/>
</dbReference>
<dbReference type="AlphaFoldDB" id="A0A8J7V1T1"/>
<accession>A0A8J7V1T1</accession>
<dbReference type="InterPro" id="IPR036135">
    <property type="entry name" value="MoeA_linker/N_sf"/>
</dbReference>
<evidence type="ECO:0000256" key="1">
    <source>
        <dbReference type="ARBA" id="ARBA00001946"/>
    </source>
</evidence>
<dbReference type="InterPro" id="IPR005110">
    <property type="entry name" value="MoeA_linker/N"/>
</dbReference>
<comment type="function">
    <text evidence="2 11">Catalyzes the insertion of molybdate into adenylated molybdopterin with the concomitant release of AMP.</text>
</comment>
<dbReference type="Gene3D" id="2.170.190.11">
    <property type="entry name" value="Molybdopterin biosynthesis moea protein, domain 3"/>
    <property type="match status" value="1"/>
</dbReference>
<evidence type="ECO:0000256" key="8">
    <source>
        <dbReference type="ARBA" id="ARBA00022842"/>
    </source>
</evidence>
<dbReference type="PROSITE" id="PS01079">
    <property type="entry name" value="MOCF_BIOSYNTHESIS_2"/>
    <property type="match status" value="1"/>
</dbReference>
<dbReference type="GO" id="GO:0005829">
    <property type="term" value="C:cytosol"/>
    <property type="evidence" value="ECO:0007669"/>
    <property type="project" value="TreeGrafter"/>
</dbReference>
<dbReference type="Gene3D" id="2.40.340.10">
    <property type="entry name" value="MoeA, C-terminal, domain IV"/>
    <property type="match status" value="1"/>
</dbReference>
<dbReference type="EC" id="2.10.1.1" evidence="11"/>
<dbReference type="Pfam" id="PF03453">
    <property type="entry name" value="MoeA_N"/>
    <property type="match status" value="1"/>
</dbReference>
<dbReference type="NCBIfam" id="NF045515">
    <property type="entry name" value="Glp_gephyrin"/>
    <property type="match status" value="1"/>
</dbReference>
<keyword evidence="14" id="KW-1185">Reference proteome</keyword>
<dbReference type="InterPro" id="IPR036425">
    <property type="entry name" value="MoaB/Mog-like_dom_sf"/>
</dbReference>
<proteinExistence type="inferred from homology"/>
<evidence type="ECO:0000259" key="12">
    <source>
        <dbReference type="SMART" id="SM00852"/>
    </source>
</evidence>
<evidence type="ECO:0000256" key="2">
    <source>
        <dbReference type="ARBA" id="ARBA00002901"/>
    </source>
</evidence>
<feature type="domain" description="MoaB/Mog" evidence="12">
    <location>
        <begin position="203"/>
        <end position="345"/>
    </location>
</feature>
<keyword evidence="9 11" id="KW-0501">Molybdenum cofactor biosynthesis</keyword>
<comment type="pathway">
    <text evidence="3 11">Cofactor biosynthesis; molybdopterin biosynthesis.</text>
</comment>
<dbReference type="SUPFAM" id="SSF63882">
    <property type="entry name" value="MoeA N-terminal region -like"/>
    <property type="match status" value="1"/>
</dbReference>
<name>A0A8J7V1T1_9PROT</name>
<dbReference type="Pfam" id="PF03454">
    <property type="entry name" value="MoeA_C"/>
    <property type="match status" value="1"/>
</dbReference>
<evidence type="ECO:0000256" key="10">
    <source>
        <dbReference type="ARBA" id="ARBA00047317"/>
    </source>
</evidence>
<dbReference type="NCBIfam" id="TIGR00177">
    <property type="entry name" value="molyb_syn"/>
    <property type="match status" value="1"/>
</dbReference>
<dbReference type="EMBL" id="JAGMWN010000002">
    <property type="protein sequence ID" value="MBP5856665.1"/>
    <property type="molecule type" value="Genomic_DNA"/>
</dbReference>
<dbReference type="InterPro" id="IPR008284">
    <property type="entry name" value="MoCF_biosynth_CS"/>
</dbReference>
<evidence type="ECO:0000256" key="5">
    <source>
        <dbReference type="ARBA" id="ARBA00022505"/>
    </source>
</evidence>
<protein>
    <recommendedName>
        <fullName evidence="11">Molybdopterin molybdenumtransferase</fullName>
        <ecNumber evidence="11">2.10.1.1</ecNumber>
    </recommendedName>
</protein>
<dbReference type="SUPFAM" id="SSF53218">
    <property type="entry name" value="Molybdenum cofactor biosynthesis proteins"/>
    <property type="match status" value="1"/>
</dbReference>